<proteinExistence type="predicted"/>
<evidence type="ECO:0000313" key="2">
    <source>
        <dbReference type="WBParaSite" id="ES5_v2.g26333.t1"/>
    </source>
</evidence>
<dbReference type="Proteomes" id="UP000887579">
    <property type="component" value="Unplaced"/>
</dbReference>
<evidence type="ECO:0000313" key="1">
    <source>
        <dbReference type="Proteomes" id="UP000887579"/>
    </source>
</evidence>
<name>A0AC34GAE8_9BILA</name>
<dbReference type="WBParaSite" id="ES5_v2.g26333.t1">
    <property type="protein sequence ID" value="ES5_v2.g26333.t1"/>
    <property type="gene ID" value="ES5_v2.g26333"/>
</dbReference>
<accession>A0AC34GAE8</accession>
<protein>
    <submittedName>
        <fullName evidence="2">DUF38 domain-containing protein</fullName>
    </submittedName>
</protein>
<sequence>YRDEEYTIFRKFELFNLFGHNLLASVEKITCFRNYPKDLPLFKDVKTLKELTADAFYILTYSKSFSHIEFIERVELQTNVRDLMDIDKLPFPCNELCLKDYGFSRFMTTKLKKLTNLTHDFAAKTSKNLAFIQKLTIEDYIDDMDIPNLNFRQIASCFSSKFQNLQSFTVIFIVFLRDKLHAADQFTEEFVQALTADFPNIEFIINFELYLSNKKTTHVDFYDRIIQNQNYQVNQEEKTARRIISYGNCTMDIMFSIE</sequence>
<organism evidence="1 2">
    <name type="scientific">Panagrolaimus sp. ES5</name>
    <dbReference type="NCBI Taxonomy" id="591445"/>
    <lineage>
        <taxon>Eukaryota</taxon>
        <taxon>Metazoa</taxon>
        <taxon>Ecdysozoa</taxon>
        <taxon>Nematoda</taxon>
        <taxon>Chromadorea</taxon>
        <taxon>Rhabditida</taxon>
        <taxon>Tylenchina</taxon>
        <taxon>Panagrolaimomorpha</taxon>
        <taxon>Panagrolaimoidea</taxon>
        <taxon>Panagrolaimidae</taxon>
        <taxon>Panagrolaimus</taxon>
    </lineage>
</organism>
<reference evidence="2" key="1">
    <citation type="submission" date="2022-11" db="UniProtKB">
        <authorList>
            <consortium name="WormBaseParasite"/>
        </authorList>
    </citation>
    <scope>IDENTIFICATION</scope>
</reference>